<feature type="domain" description="Type I restriction modification DNA specificity" evidence="5">
    <location>
        <begin position="232"/>
        <end position="393"/>
    </location>
</feature>
<dbReference type="InterPro" id="IPR044946">
    <property type="entry name" value="Restrct_endonuc_typeI_TRD_sf"/>
</dbReference>
<evidence type="ECO:0000256" key="2">
    <source>
        <dbReference type="ARBA" id="ARBA00022747"/>
    </source>
</evidence>
<evidence type="ECO:0000259" key="5">
    <source>
        <dbReference type="Pfam" id="PF01420"/>
    </source>
</evidence>
<evidence type="ECO:0000313" key="7">
    <source>
        <dbReference type="Proteomes" id="UP000256305"/>
    </source>
</evidence>
<evidence type="ECO:0000256" key="3">
    <source>
        <dbReference type="ARBA" id="ARBA00023125"/>
    </source>
</evidence>
<gene>
    <name evidence="6" type="ORF">DYE48_14815</name>
</gene>
<organism evidence="6 7">
    <name type="scientific">Halobacillus trueperi</name>
    <dbReference type="NCBI Taxonomy" id="156205"/>
    <lineage>
        <taxon>Bacteria</taxon>
        <taxon>Bacillati</taxon>
        <taxon>Bacillota</taxon>
        <taxon>Bacilli</taxon>
        <taxon>Bacillales</taxon>
        <taxon>Bacillaceae</taxon>
        <taxon>Halobacillus</taxon>
    </lineage>
</organism>
<protein>
    <submittedName>
        <fullName evidence="6">Restriction endonuclease subunit S</fullName>
    </submittedName>
</protein>
<dbReference type="AlphaFoldDB" id="A0A3E0J4U6"/>
<dbReference type="RefSeq" id="WP_115824301.1">
    <property type="nucleotide sequence ID" value="NZ_QUAE01000014.1"/>
</dbReference>
<keyword evidence="6" id="KW-0378">Hydrolase</keyword>
<keyword evidence="3" id="KW-0238">DNA-binding</keyword>
<keyword evidence="4" id="KW-0175">Coiled coil</keyword>
<dbReference type="GO" id="GO:0009307">
    <property type="term" value="P:DNA restriction-modification system"/>
    <property type="evidence" value="ECO:0007669"/>
    <property type="project" value="UniProtKB-KW"/>
</dbReference>
<dbReference type="SUPFAM" id="SSF116734">
    <property type="entry name" value="DNA methylase specificity domain"/>
    <property type="match status" value="2"/>
</dbReference>
<dbReference type="Gene3D" id="1.10.287.1120">
    <property type="entry name" value="Bipartite methylase S protein"/>
    <property type="match status" value="1"/>
</dbReference>
<keyword evidence="7" id="KW-1185">Reference proteome</keyword>
<dbReference type="Gene3D" id="3.90.220.20">
    <property type="entry name" value="DNA methylase specificity domains"/>
    <property type="match status" value="2"/>
</dbReference>
<dbReference type="InterPro" id="IPR000055">
    <property type="entry name" value="Restrct_endonuc_typeI_TRD"/>
</dbReference>
<dbReference type="GO" id="GO:0004519">
    <property type="term" value="F:endonuclease activity"/>
    <property type="evidence" value="ECO:0007669"/>
    <property type="project" value="UniProtKB-KW"/>
</dbReference>
<feature type="coiled-coil region" evidence="4">
    <location>
        <begin position="375"/>
        <end position="402"/>
    </location>
</feature>
<evidence type="ECO:0000256" key="1">
    <source>
        <dbReference type="ARBA" id="ARBA00010923"/>
    </source>
</evidence>
<dbReference type="PANTHER" id="PTHR30408:SF12">
    <property type="entry name" value="TYPE I RESTRICTION ENZYME MJAVIII SPECIFICITY SUBUNIT"/>
    <property type="match status" value="1"/>
</dbReference>
<dbReference type="Proteomes" id="UP000256305">
    <property type="component" value="Unassembled WGS sequence"/>
</dbReference>
<dbReference type="InterPro" id="IPR052021">
    <property type="entry name" value="Type-I_RS_S_subunit"/>
</dbReference>
<comment type="caution">
    <text evidence="6">The sequence shown here is derived from an EMBL/GenBank/DDBJ whole genome shotgun (WGS) entry which is preliminary data.</text>
</comment>
<feature type="domain" description="Type I restriction modification DNA specificity" evidence="5">
    <location>
        <begin position="17"/>
        <end position="195"/>
    </location>
</feature>
<comment type="similarity">
    <text evidence="1">Belongs to the type-I restriction system S methylase family.</text>
</comment>
<keyword evidence="6" id="KW-0540">Nuclease</keyword>
<evidence type="ECO:0000256" key="4">
    <source>
        <dbReference type="SAM" id="Coils"/>
    </source>
</evidence>
<accession>A0A3E0J4U6</accession>
<dbReference type="PANTHER" id="PTHR30408">
    <property type="entry name" value="TYPE-1 RESTRICTION ENZYME ECOKI SPECIFICITY PROTEIN"/>
    <property type="match status" value="1"/>
</dbReference>
<proteinExistence type="inferred from homology"/>
<keyword evidence="2" id="KW-0680">Restriction system</keyword>
<dbReference type="EMBL" id="QUAE01000014">
    <property type="protein sequence ID" value="REJ07910.1"/>
    <property type="molecule type" value="Genomic_DNA"/>
</dbReference>
<dbReference type="Pfam" id="PF01420">
    <property type="entry name" value="Methylase_S"/>
    <property type="match status" value="2"/>
</dbReference>
<evidence type="ECO:0000313" key="6">
    <source>
        <dbReference type="EMBL" id="REJ07910.1"/>
    </source>
</evidence>
<name>A0A3E0J4U6_9BACI</name>
<sequence>MENKRTPIIRFHGFSGEWVQNKLGEVVEIKDSARIPNTLWLSKGVPYLRSSDMVNNGVLGKLFISEETYQSYKDKTGAPEKGDVLFTSGGKVGVTYHKIDDNPVYVQGGSVLYAKTSTSKKLSGIYLNVFFSSPSMTKYMEGASTGLTIKHFTLKPAKNTPINLPSLKEQTIIGEFFKNFDDRIALQQREIELLEESKQGFLQKMFPKDGERVPAVRFDGFRGEWDDIKADSIFKSISDKNHTDLPVLSASQKEGMVFRDDIGINIKYEAKSTKTYKRVQPGQFVIHLRSFQGGFAYSNIEGITSPAYTILDFQNKESQNFLFWKYVLTSKTFIKRLETVTYGIRDGKSISFSDFSTLKFKIPDIQEQRKIGEFFKKIDDSIATHEKELELLKETKKGFLQKMFV</sequence>
<reference evidence="6 7" key="1">
    <citation type="submission" date="2018-08" db="EMBL/GenBank/DDBJ databases">
        <title>Genome sequence of Halobacillus trueperi KCTC 3686.</title>
        <authorList>
            <person name="Cho K.H."/>
            <person name="Kwak M.-J."/>
            <person name="Kim B.-Y."/>
            <person name="Chun J."/>
        </authorList>
    </citation>
    <scope>NUCLEOTIDE SEQUENCE [LARGE SCALE GENOMIC DNA]</scope>
    <source>
        <strain evidence="6 7">KCTC 3686</strain>
    </source>
</reference>
<keyword evidence="6" id="KW-0255">Endonuclease</keyword>
<dbReference type="GO" id="GO:0003677">
    <property type="term" value="F:DNA binding"/>
    <property type="evidence" value="ECO:0007669"/>
    <property type="project" value="UniProtKB-KW"/>
</dbReference>